<proteinExistence type="predicted"/>
<dbReference type="HOGENOM" id="CLU_168920_0_0_9"/>
<organism evidence="1 2">
    <name type="scientific">Pseudolactococcus piscium MKFS47</name>
    <dbReference type="NCBI Taxonomy" id="297352"/>
    <lineage>
        <taxon>Bacteria</taxon>
        <taxon>Bacillati</taxon>
        <taxon>Bacillota</taxon>
        <taxon>Bacilli</taxon>
        <taxon>Lactobacillales</taxon>
        <taxon>Streptococcaceae</taxon>
        <taxon>Pseudolactococcus</taxon>
    </lineage>
</organism>
<dbReference type="RefSeq" id="WP_047916352.1">
    <property type="nucleotide sequence ID" value="NZ_LN774769.1"/>
</dbReference>
<dbReference type="Proteomes" id="UP000033166">
    <property type="component" value="Chromosome I"/>
</dbReference>
<protein>
    <submittedName>
        <fullName evidence="1">Putative phage repressor</fullName>
    </submittedName>
</protein>
<sequence>MTEVEQNMDLQRLKIKDFLAEKKWPNMVLVRLTGYNKVDVSNIMSGKVKGTPYVNKFITMVCEAYGIK</sequence>
<gene>
    <name evidence="1" type="ORF">LACPI_2169</name>
</gene>
<evidence type="ECO:0000313" key="1">
    <source>
        <dbReference type="EMBL" id="CEN29369.1"/>
    </source>
</evidence>
<dbReference type="AlphaFoldDB" id="A0A0D6DZF0"/>
<dbReference type="KEGG" id="lpk:LACPI_2169"/>
<accession>A0A0D6DZF0</accession>
<reference evidence="2" key="1">
    <citation type="submission" date="2015-01" db="EMBL/GenBank/DDBJ databases">
        <authorList>
            <person name="Andreevskaya M."/>
        </authorList>
    </citation>
    <scope>NUCLEOTIDE SEQUENCE [LARGE SCALE GENOMIC DNA]</scope>
    <source>
        <strain evidence="2">MKFS47</strain>
    </source>
</reference>
<dbReference type="EMBL" id="LN774769">
    <property type="protein sequence ID" value="CEN29369.1"/>
    <property type="molecule type" value="Genomic_DNA"/>
</dbReference>
<name>A0A0D6DZF0_9LACT</name>
<evidence type="ECO:0000313" key="2">
    <source>
        <dbReference type="Proteomes" id="UP000033166"/>
    </source>
</evidence>